<accession>A0A0P0XR26</accession>
<dbReference type="Gramene" id="Os10t0116650-00">
    <property type="protein sequence ID" value="Os10t0116650-00"/>
    <property type="gene ID" value="Os10g0116650"/>
</dbReference>
<name>A0A0P0XR26_ORYSJ</name>
<feature type="region of interest" description="Disordered" evidence="1">
    <location>
        <begin position="170"/>
        <end position="197"/>
    </location>
</feature>
<dbReference type="Proteomes" id="UP000059680">
    <property type="component" value="Chromosome 10"/>
</dbReference>
<keyword evidence="2" id="KW-0732">Signal</keyword>
<dbReference type="EMBL" id="AP014966">
    <property type="protein sequence ID" value="BAT09668.1"/>
    <property type="molecule type" value="Genomic_DNA"/>
</dbReference>
<protein>
    <submittedName>
        <fullName evidence="3">Os10g0116650 protein</fullName>
    </submittedName>
</protein>
<reference evidence="3 4" key="3">
    <citation type="journal article" date="2013" name="Rice">
        <title>Improvement of the Oryza sativa Nipponbare reference genome using next generation sequence and optical map data.</title>
        <authorList>
            <person name="Kawahara Y."/>
            <person name="de la Bastide M."/>
            <person name="Hamilton J.P."/>
            <person name="Kanamori H."/>
            <person name="McCombie W.R."/>
            <person name="Ouyang S."/>
            <person name="Schwartz D.C."/>
            <person name="Tanaka T."/>
            <person name="Wu J."/>
            <person name="Zhou S."/>
            <person name="Childs K.L."/>
            <person name="Davidson R.M."/>
            <person name="Lin H."/>
            <person name="Quesada-Ocampo L."/>
            <person name="Vaillancourt B."/>
            <person name="Sakai H."/>
            <person name="Lee S.S."/>
            <person name="Kim J."/>
            <person name="Numa H."/>
            <person name="Itoh T."/>
            <person name="Buell C.R."/>
            <person name="Matsumoto T."/>
        </authorList>
    </citation>
    <scope>NUCLEOTIDE SEQUENCE [LARGE SCALE GENOMIC DNA]</scope>
    <source>
        <strain evidence="4">cv. Nipponbare</strain>
    </source>
</reference>
<evidence type="ECO:0000313" key="4">
    <source>
        <dbReference type="Proteomes" id="UP000059680"/>
    </source>
</evidence>
<feature type="compositionally biased region" description="Basic and acidic residues" evidence="1">
    <location>
        <begin position="170"/>
        <end position="189"/>
    </location>
</feature>
<proteinExistence type="predicted"/>
<feature type="signal peptide" evidence="2">
    <location>
        <begin position="1"/>
        <end position="26"/>
    </location>
</feature>
<reference evidence="3 4" key="2">
    <citation type="journal article" date="2013" name="Plant Cell Physiol.">
        <title>Rice Annotation Project Database (RAP-DB): an integrative and interactive database for rice genomics.</title>
        <authorList>
            <person name="Sakai H."/>
            <person name="Lee S.S."/>
            <person name="Tanaka T."/>
            <person name="Numa H."/>
            <person name="Kim J."/>
            <person name="Kawahara Y."/>
            <person name="Wakimoto H."/>
            <person name="Yang C.C."/>
            <person name="Iwamoto M."/>
            <person name="Abe T."/>
            <person name="Yamada Y."/>
            <person name="Muto A."/>
            <person name="Inokuchi H."/>
            <person name="Ikemura T."/>
            <person name="Matsumoto T."/>
            <person name="Sasaki T."/>
            <person name="Itoh T."/>
        </authorList>
    </citation>
    <scope>NUCLEOTIDE SEQUENCE [LARGE SCALE GENOMIC DNA]</scope>
    <source>
        <strain evidence="4">cv. Nipponbare</strain>
    </source>
</reference>
<dbReference type="AlphaFoldDB" id="A0A0P0XR26"/>
<keyword evidence="4" id="KW-1185">Reference proteome</keyword>
<evidence type="ECO:0000256" key="1">
    <source>
        <dbReference type="SAM" id="MobiDB-lite"/>
    </source>
</evidence>
<dbReference type="InParanoid" id="A0A0P0XR26"/>
<feature type="non-terminal residue" evidence="3">
    <location>
        <position position="303"/>
    </location>
</feature>
<evidence type="ECO:0000256" key="2">
    <source>
        <dbReference type="SAM" id="SignalP"/>
    </source>
</evidence>
<gene>
    <name evidence="3" type="ordered locus">Os10g0116650</name>
    <name evidence="3" type="ORF">OSNPB_100116650</name>
</gene>
<sequence length="303" mass="32101">MSGHHDLLDVWVAIVMIGALADVAWAAGCVDAEAVAAATSVVVQRRLALRRAGDVGDGEVEHEGDAPWVLPGQGLVAVEILLGEVVPVLLDNHPVGARIGRPKDVLLVGERDGGYAEAGRHVRLAATHPRARPVLRRLGEHQPRRAVEPVARAGQRRGELRLHVPAHAGEHVARRREDERRAGEHRELPPELVVGPVGGGAVGGDGAVRPSLAARQRHVHELHGEGPVVLQSHAVVIAQVVAVGVPLERRVRRAPCEESARGVEGAVAGDLEAVQEASGRHAEWVRYANVAAPVGAAGERDRL</sequence>
<feature type="chain" id="PRO_5006057226" evidence="2">
    <location>
        <begin position="27"/>
        <end position="303"/>
    </location>
</feature>
<reference evidence="4" key="1">
    <citation type="journal article" date="2005" name="Nature">
        <title>The map-based sequence of the rice genome.</title>
        <authorList>
            <consortium name="International rice genome sequencing project (IRGSP)"/>
            <person name="Matsumoto T."/>
            <person name="Wu J."/>
            <person name="Kanamori H."/>
            <person name="Katayose Y."/>
            <person name="Fujisawa M."/>
            <person name="Namiki N."/>
            <person name="Mizuno H."/>
            <person name="Yamamoto K."/>
            <person name="Antonio B.A."/>
            <person name="Baba T."/>
            <person name="Sakata K."/>
            <person name="Nagamura Y."/>
            <person name="Aoki H."/>
            <person name="Arikawa K."/>
            <person name="Arita K."/>
            <person name="Bito T."/>
            <person name="Chiden Y."/>
            <person name="Fujitsuka N."/>
            <person name="Fukunaka R."/>
            <person name="Hamada M."/>
            <person name="Harada C."/>
            <person name="Hayashi A."/>
            <person name="Hijishita S."/>
            <person name="Honda M."/>
            <person name="Hosokawa S."/>
            <person name="Ichikawa Y."/>
            <person name="Idonuma A."/>
            <person name="Iijima M."/>
            <person name="Ikeda M."/>
            <person name="Ikeno M."/>
            <person name="Ito K."/>
            <person name="Ito S."/>
            <person name="Ito T."/>
            <person name="Ito Y."/>
            <person name="Ito Y."/>
            <person name="Iwabuchi A."/>
            <person name="Kamiya K."/>
            <person name="Karasawa W."/>
            <person name="Kurita K."/>
            <person name="Katagiri S."/>
            <person name="Kikuta A."/>
            <person name="Kobayashi H."/>
            <person name="Kobayashi N."/>
            <person name="Machita K."/>
            <person name="Maehara T."/>
            <person name="Masukawa M."/>
            <person name="Mizubayashi T."/>
            <person name="Mukai Y."/>
            <person name="Nagasaki H."/>
            <person name="Nagata Y."/>
            <person name="Naito S."/>
            <person name="Nakashima M."/>
            <person name="Nakama Y."/>
            <person name="Nakamichi Y."/>
            <person name="Nakamura M."/>
            <person name="Meguro A."/>
            <person name="Negishi M."/>
            <person name="Ohta I."/>
            <person name="Ohta T."/>
            <person name="Okamoto M."/>
            <person name="Ono N."/>
            <person name="Saji S."/>
            <person name="Sakaguchi M."/>
            <person name="Sakai K."/>
            <person name="Shibata M."/>
            <person name="Shimokawa T."/>
            <person name="Song J."/>
            <person name="Takazaki Y."/>
            <person name="Terasawa K."/>
            <person name="Tsugane M."/>
            <person name="Tsuji K."/>
            <person name="Ueda S."/>
            <person name="Waki K."/>
            <person name="Yamagata H."/>
            <person name="Yamamoto M."/>
            <person name="Yamamoto S."/>
            <person name="Yamane H."/>
            <person name="Yoshiki S."/>
            <person name="Yoshihara R."/>
            <person name="Yukawa K."/>
            <person name="Zhong H."/>
            <person name="Yano M."/>
            <person name="Yuan Q."/>
            <person name="Ouyang S."/>
            <person name="Liu J."/>
            <person name="Jones K.M."/>
            <person name="Gansberger K."/>
            <person name="Moffat K."/>
            <person name="Hill J."/>
            <person name="Bera J."/>
            <person name="Fadrosh D."/>
            <person name="Jin S."/>
            <person name="Johri S."/>
            <person name="Kim M."/>
            <person name="Overton L."/>
            <person name="Reardon M."/>
            <person name="Tsitrin T."/>
            <person name="Vuong H."/>
            <person name="Weaver B."/>
            <person name="Ciecko A."/>
            <person name="Tallon L."/>
            <person name="Jackson J."/>
            <person name="Pai G."/>
            <person name="Aken S.V."/>
            <person name="Utterback T."/>
            <person name="Reidmuller S."/>
            <person name="Feldblyum T."/>
            <person name="Hsiao J."/>
            <person name="Zismann V."/>
            <person name="Iobst S."/>
            <person name="de Vazeille A.R."/>
            <person name="Buell C.R."/>
            <person name="Ying K."/>
            <person name="Li Y."/>
            <person name="Lu T."/>
            <person name="Huang Y."/>
            <person name="Zhao Q."/>
            <person name="Feng Q."/>
            <person name="Zhang L."/>
            <person name="Zhu J."/>
            <person name="Weng Q."/>
            <person name="Mu J."/>
            <person name="Lu Y."/>
            <person name="Fan D."/>
            <person name="Liu Y."/>
            <person name="Guan J."/>
            <person name="Zhang Y."/>
            <person name="Yu S."/>
            <person name="Liu X."/>
            <person name="Zhang Y."/>
            <person name="Hong G."/>
            <person name="Han B."/>
            <person name="Choisne N."/>
            <person name="Demange N."/>
            <person name="Orjeda G."/>
            <person name="Samain S."/>
            <person name="Cattolico L."/>
            <person name="Pelletier E."/>
            <person name="Couloux A."/>
            <person name="Segurens B."/>
            <person name="Wincker P."/>
            <person name="D'Hont A."/>
            <person name="Scarpelli C."/>
            <person name="Weissenbach J."/>
            <person name="Salanoubat M."/>
            <person name="Quetier F."/>
            <person name="Yu Y."/>
            <person name="Kim H.R."/>
            <person name="Rambo T."/>
            <person name="Currie J."/>
            <person name="Collura K."/>
            <person name="Luo M."/>
            <person name="Yang T."/>
            <person name="Ammiraju J.S.S."/>
            <person name="Engler F."/>
            <person name="Soderlund C."/>
            <person name="Wing R.A."/>
            <person name="Palmer L.E."/>
            <person name="de la Bastide M."/>
            <person name="Spiegel L."/>
            <person name="Nascimento L."/>
            <person name="Zutavern T."/>
            <person name="O'Shaughnessy A."/>
            <person name="Dike S."/>
            <person name="Dedhia N."/>
            <person name="Preston R."/>
            <person name="Balija V."/>
            <person name="McCombie W.R."/>
            <person name="Chow T."/>
            <person name="Chen H."/>
            <person name="Chung M."/>
            <person name="Chen C."/>
            <person name="Shaw J."/>
            <person name="Wu H."/>
            <person name="Hsiao K."/>
            <person name="Chao Y."/>
            <person name="Chu M."/>
            <person name="Cheng C."/>
            <person name="Hour A."/>
            <person name="Lee P."/>
            <person name="Lin S."/>
            <person name="Lin Y."/>
            <person name="Liou J."/>
            <person name="Liu S."/>
            <person name="Hsing Y."/>
            <person name="Raghuvanshi S."/>
            <person name="Mohanty A."/>
            <person name="Bharti A.K."/>
            <person name="Gaur A."/>
            <person name="Gupta V."/>
            <person name="Kumar D."/>
            <person name="Ravi V."/>
            <person name="Vij S."/>
            <person name="Kapur A."/>
            <person name="Khurana P."/>
            <person name="Khurana P."/>
            <person name="Khurana J.P."/>
            <person name="Tyagi A.K."/>
            <person name="Gaikwad K."/>
            <person name="Singh A."/>
            <person name="Dalal V."/>
            <person name="Srivastava S."/>
            <person name="Dixit A."/>
            <person name="Pal A.K."/>
            <person name="Ghazi I.A."/>
            <person name="Yadav M."/>
            <person name="Pandit A."/>
            <person name="Bhargava A."/>
            <person name="Sureshbabu K."/>
            <person name="Batra K."/>
            <person name="Sharma T.R."/>
            <person name="Mohapatra T."/>
            <person name="Singh N.K."/>
            <person name="Messing J."/>
            <person name="Nelson A.B."/>
            <person name="Fuks G."/>
            <person name="Kavchok S."/>
            <person name="Keizer G."/>
            <person name="Linton E."/>
            <person name="Llaca V."/>
            <person name="Song R."/>
            <person name="Tanyolac B."/>
            <person name="Young S."/>
            <person name="Ho-Il K."/>
            <person name="Hahn J.H."/>
            <person name="Sangsakoo G."/>
            <person name="Vanavichit A."/>
            <person name="de Mattos Luiz.A.T."/>
            <person name="Zimmer P.D."/>
            <person name="Malone G."/>
            <person name="Dellagostin O."/>
            <person name="de Oliveira A.C."/>
            <person name="Bevan M."/>
            <person name="Bancroft I."/>
            <person name="Minx P."/>
            <person name="Cordum H."/>
            <person name="Wilson R."/>
            <person name="Cheng Z."/>
            <person name="Jin W."/>
            <person name="Jiang J."/>
            <person name="Leong S.A."/>
            <person name="Iwama H."/>
            <person name="Gojobori T."/>
            <person name="Itoh T."/>
            <person name="Niimura Y."/>
            <person name="Fujii Y."/>
            <person name="Habara T."/>
            <person name="Sakai H."/>
            <person name="Sato Y."/>
            <person name="Wilson G."/>
            <person name="Kumar K."/>
            <person name="McCouch S."/>
            <person name="Juretic N."/>
            <person name="Hoen D."/>
            <person name="Wright S."/>
            <person name="Bruskiewich R."/>
            <person name="Bureau T."/>
            <person name="Miyao A."/>
            <person name="Hirochika H."/>
            <person name="Nishikawa T."/>
            <person name="Kadowaki K."/>
            <person name="Sugiura M."/>
            <person name="Burr B."/>
            <person name="Sasaki T."/>
        </authorList>
    </citation>
    <scope>NUCLEOTIDE SEQUENCE [LARGE SCALE GENOMIC DNA]</scope>
    <source>
        <strain evidence="4">cv. Nipponbare</strain>
    </source>
</reference>
<evidence type="ECO:0000313" key="3">
    <source>
        <dbReference type="EMBL" id="BAT09668.1"/>
    </source>
</evidence>
<dbReference type="FunCoup" id="A0A0P0XR26">
    <property type="interactions" value="1"/>
</dbReference>
<organism evidence="3 4">
    <name type="scientific">Oryza sativa subsp. japonica</name>
    <name type="common">Rice</name>
    <dbReference type="NCBI Taxonomy" id="39947"/>
    <lineage>
        <taxon>Eukaryota</taxon>
        <taxon>Viridiplantae</taxon>
        <taxon>Streptophyta</taxon>
        <taxon>Embryophyta</taxon>
        <taxon>Tracheophyta</taxon>
        <taxon>Spermatophyta</taxon>
        <taxon>Magnoliopsida</taxon>
        <taxon>Liliopsida</taxon>
        <taxon>Poales</taxon>
        <taxon>Poaceae</taxon>
        <taxon>BOP clade</taxon>
        <taxon>Oryzoideae</taxon>
        <taxon>Oryzeae</taxon>
        <taxon>Oryzinae</taxon>
        <taxon>Oryza</taxon>
        <taxon>Oryza sativa</taxon>
    </lineage>
</organism>
<dbReference type="PaxDb" id="39947-A0A0P0XR26"/>